<dbReference type="AlphaFoldDB" id="A0A1I1ZWW3"/>
<dbReference type="GO" id="GO:0015098">
    <property type="term" value="F:molybdate ion transmembrane transporter activity"/>
    <property type="evidence" value="ECO:0007669"/>
    <property type="project" value="UniProtKB-UniRule"/>
</dbReference>
<dbReference type="Pfam" id="PF00528">
    <property type="entry name" value="BPD_transp_1"/>
    <property type="match status" value="1"/>
</dbReference>
<feature type="transmembrane region" description="Helical" evidence="9">
    <location>
        <begin position="196"/>
        <end position="215"/>
    </location>
</feature>
<dbReference type="InterPro" id="IPR011867">
    <property type="entry name" value="ModB_ABC"/>
</dbReference>
<dbReference type="InterPro" id="IPR000515">
    <property type="entry name" value="MetI-like"/>
</dbReference>
<evidence type="ECO:0000256" key="3">
    <source>
        <dbReference type="ARBA" id="ARBA00022448"/>
    </source>
</evidence>
<evidence type="ECO:0000256" key="7">
    <source>
        <dbReference type="ARBA" id="ARBA00022989"/>
    </source>
</evidence>
<evidence type="ECO:0000313" key="12">
    <source>
        <dbReference type="EMBL" id="SFE36132.1"/>
    </source>
</evidence>
<keyword evidence="4 10" id="KW-1003">Cell membrane</keyword>
<keyword evidence="6 9" id="KW-0812">Transmembrane</keyword>
<proteinExistence type="inferred from homology"/>
<feature type="transmembrane region" description="Helical" evidence="9">
    <location>
        <begin position="15"/>
        <end position="37"/>
    </location>
</feature>
<evidence type="ECO:0000313" key="13">
    <source>
        <dbReference type="Proteomes" id="UP000199516"/>
    </source>
</evidence>
<evidence type="ECO:0000256" key="5">
    <source>
        <dbReference type="ARBA" id="ARBA00022505"/>
    </source>
</evidence>
<evidence type="ECO:0000256" key="8">
    <source>
        <dbReference type="ARBA" id="ARBA00023136"/>
    </source>
</evidence>
<feature type="transmembrane region" description="Helical" evidence="9">
    <location>
        <begin position="88"/>
        <end position="108"/>
    </location>
</feature>
<evidence type="ECO:0000259" key="11">
    <source>
        <dbReference type="PROSITE" id="PS50928"/>
    </source>
</evidence>
<dbReference type="NCBIfam" id="TIGR02141">
    <property type="entry name" value="modB_ABC"/>
    <property type="match status" value="1"/>
</dbReference>
<dbReference type="CDD" id="cd06261">
    <property type="entry name" value="TM_PBP2"/>
    <property type="match status" value="1"/>
</dbReference>
<evidence type="ECO:0000256" key="10">
    <source>
        <dbReference type="RuleBase" id="RU365097"/>
    </source>
</evidence>
<dbReference type="PANTHER" id="PTHR30183">
    <property type="entry name" value="MOLYBDENUM TRANSPORT SYSTEM PERMEASE PROTEIN MODB"/>
    <property type="match status" value="1"/>
</dbReference>
<dbReference type="PROSITE" id="PS50928">
    <property type="entry name" value="ABC_TM1"/>
    <property type="match status" value="1"/>
</dbReference>
<dbReference type="SUPFAM" id="SSF161098">
    <property type="entry name" value="MetI-like"/>
    <property type="match status" value="1"/>
</dbReference>
<comment type="function">
    <text evidence="10">Part of the binding-protein-dependent transport system for molybdenum; probably responsible for the translocation of the substrate across the membrane.</text>
</comment>
<keyword evidence="3 9" id="KW-0813">Transport</keyword>
<name>A0A1I1ZWW3_9BACI</name>
<gene>
    <name evidence="12" type="ORF">SAMN05192532_101497</name>
</gene>
<keyword evidence="8 9" id="KW-0472">Membrane</keyword>
<feature type="transmembrane region" description="Helical" evidence="9">
    <location>
        <begin position="49"/>
        <end position="76"/>
    </location>
</feature>
<keyword evidence="5 10" id="KW-0500">Molybdenum</keyword>
<evidence type="ECO:0000256" key="4">
    <source>
        <dbReference type="ARBA" id="ARBA00022475"/>
    </source>
</evidence>
<reference evidence="12 13" key="1">
    <citation type="submission" date="2016-10" db="EMBL/GenBank/DDBJ databases">
        <authorList>
            <person name="de Groot N.N."/>
        </authorList>
    </citation>
    <scope>NUCLEOTIDE SEQUENCE [LARGE SCALE GENOMIC DNA]</scope>
    <source>
        <strain evidence="12 13">DSM 23995</strain>
    </source>
</reference>
<evidence type="ECO:0000256" key="6">
    <source>
        <dbReference type="ARBA" id="ARBA00022692"/>
    </source>
</evidence>
<keyword evidence="7 9" id="KW-1133">Transmembrane helix</keyword>
<dbReference type="Proteomes" id="UP000199516">
    <property type="component" value="Unassembled WGS sequence"/>
</dbReference>
<sequence>MIELSALWEPIRLSLQTAVAALLIVFVAGTAAGWCMSRYTFRGKLIIETIFLLPTVLPPTVVGFLLITIFGTYGVVGNFLYSLFDLSLMFTWTAAVITAVIVAFPFMYQSVKVGLDSVDRDIENAARVDGASEWEVFLFISLPLSLKSIISGLVLSFSRALGEFGATFMFAGNIPGRTQTAPIAIFTAMEAGNMTLAWTLVIILVVLSFAMLLSIRTFAR</sequence>
<dbReference type="InterPro" id="IPR035906">
    <property type="entry name" value="MetI-like_sf"/>
</dbReference>
<organism evidence="12 13">
    <name type="scientific">Alteribacillus iranensis</name>
    <dbReference type="NCBI Taxonomy" id="930128"/>
    <lineage>
        <taxon>Bacteria</taxon>
        <taxon>Bacillati</taxon>
        <taxon>Bacillota</taxon>
        <taxon>Bacilli</taxon>
        <taxon>Bacillales</taxon>
        <taxon>Bacillaceae</taxon>
        <taxon>Alteribacillus</taxon>
    </lineage>
</organism>
<dbReference type="Gene3D" id="1.10.3720.10">
    <property type="entry name" value="MetI-like"/>
    <property type="match status" value="1"/>
</dbReference>
<feature type="domain" description="ABC transmembrane type-1" evidence="11">
    <location>
        <begin position="11"/>
        <end position="213"/>
    </location>
</feature>
<keyword evidence="13" id="KW-1185">Reference proteome</keyword>
<comment type="subcellular location">
    <subcellularLocation>
        <location evidence="1 9">Cell membrane</location>
        <topology evidence="1 9">Multi-pass membrane protein</topology>
    </subcellularLocation>
</comment>
<comment type="similarity">
    <text evidence="2 10">Belongs to the binding-protein-dependent transport system permease family. CysTW subfamily.</text>
</comment>
<dbReference type="GO" id="GO:0005886">
    <property type="term" value="C:plasma membrane"/>
    <property type="evidence" value="ECO:0007669"/>
    <property type="project" value="UniProtKB-SubCell"/>
</dbReference>
<evidence type="ECO:0000256" key="9">
    <source>
        <dbReference type="RuleBase" id="RU363032"/>
    </source>
</evidence>
<dbReference type="RefSeq" id="WP_091656884.1">
    <property type="nucleotide sequence ID" value="NZ_FONT01000001.1"/>
</dbReference>
<evidence type="ECO:0000256" key="1">
    <source>
        <dbReference type="ARBA" id="ARBA00004651"/>
    </source>
</evidence>
<accession>A0A1I1ZWW3</accession>
<dbReference type="PANTHER" id="PTHR30183:SF3">
    <property type="entry name" value="MOLYBDENUM TRANSPORT SYSTEM PERMEASE PROTEIN MODB"/>
    <property type="match status" value="1"/>
</dbReference>
<dbReference type="OrthoDB" id="9795403at2"/>
<evidence type="ECO:0000256" key="2">
    <source>
        <dbReference type="ARBA" id="ARBA00007069"/>
    </source>
</evidence>
<feature type="transmembrane region" description="Helical" evidence="9">
    <location>
        <begin position="136"/>
        <end position="157"/>
    </location>
</feature>
<protein>
    <recommendedName>
        <fullName evidence="10">Molybdenum transport system permease</fullName>
    </recommendedName>
</protein>
<dbReference type="EMBL" id="FONT01000001">
    <property type="protein sequence ID" value="SFE36132.1"/>
    <property type="molecule type" value="Genomic_DNA"/>
</dbReference>
<dbReference type="STRING" id="930128.SAMN05192532_101497"/>